<reference evidence="9 10" key="1">
    <citation type="submission" date="2015-04" db="EMBL/GenBank/DDBJ databases">
        <authorList>
            <person name="Heijne W.H."/>
            <person name="Fedorova N.D."/>
            <person name="Nierman W.C."/>
            <person name="Vollebregt A.W."/>
            <person name="Zhao Z."/>
            <person name="Wu L."/>
            <person name="Kumar M."/>
            <person name="Stam H."/>
            <person name="van den Berg M.A."/>
            <person name="Pel H.J."/>
        </authorList>
    </citation>
    <scope>NUCLEOTIDE SEQUENCE [LARGE SCALE GENOMIC DNA]</scope>
    <source>
        <strain evidence="9 10">CBS 393.64</strain>
    </source>
</reference>
<dbReference type="PRINTS" id="PR00171">
    <property type="entry name" value="SUGRTRNSPORT"/>
</dbReference>
<dbReference type="EMBL" id="LASV01000199">
    <property type="protein sequence ID" value="KKA21162.1"/>
    <property type="molecule type" value="Genomic_DNA"/>
</dbReference>
<keyword evidence="3" id="KW-0813">Transport</keyword>
<accession>A0A0F4YSB4</accession>
<evidence type="ECO:0000256" key="3">
    <source>
        <dbReference type="ARBA" id="ARBA00022448"/>
    </source>
</evidence>
<dbReference type="RefSeq" id="XP_013327774.1">
    <property type="nucleotide sequence ID" value="XM_013472320.1"/>
</dbReference>
<evidence type="ECO:0000313" key="9">
    <source>
        <dbReference type="EMBL" id="KKA21162.1"/>
    </source>
</evidence>
<comment type="caution">
    <text evidence="9">The sequence shown here is derived from an EMBL/GenBank/DDBJ whole genome shotgun (WGS) entry which is preliminary data.</text>
</comment>
<feature type="domain" description="Major facilitator superfamily (MFS) profile" evidence="8">
    <location>
        <begin position="1"/>
        <end position="426"/>
    </location>
</feature>
<dbReference type="InterPro" id="IPR005828">
    <property type="entry name" value="MFS_sugar_transport-like"/>
</dbReference>
<evidence type="ECO:0000256" key="5">
    <source>
        <dbReference type="ARBA" id="ARBA00022989"/>
    </source>
</evidence>
<dbReference type="Gene3D" id="1.20.1250.20">
    <property type="entry name" value="MFS general substrate transporter like domains"/>
    <property type="match status" value="1"/>
</dbReference>
<feature type="transmembrane region" description="Helical" evidence="7">
    <location>
        <begin position="158"/>
        <end position="176"/>
    </location>
</feature>
<dbReference type="OrthoDB" id="6612291at2759"/>
<keyword evidence="5 7" id="KW-1133">Transmembrane helix</keyword>
<feature type="transmembrane region" description="Helical" evidence="7">
    <location>
        <begin position="124"/>
        <end position="143"/>
    </location>
</feature>
<dbReference type="PANTHER" id="PTHR48022:SF28">
    <property type="entry name" value="MAJOR FACILITATOR SUPERFAMILY (MFS) PROFILE DOMAIN-CONTAINING PROTEIN-RELATED"/>
    <property type="match status" value="1"/>
</dbReference>
<dbReference type="InterPro" id="IPR020846">
    <property type="entry name" value="MFS_dom"/>
</dbReference>
<dbReference type="SUPFAM" id="SSF103473">
    <property type="entry name" value="MFS general substrate transporter"/>
    <property type="match status" value="1"/>
</dbReference>
<dbReference type="InterPro" id="IPR036259">
    <property type="entry name" value="MFS_trans_sf"/>
</dbReference>
<evidence type="ECO:0000256" key="2">
    <source>
        <dbReference type="ARBA" id="ARBA00010992"/>
    </source>
</evidence>
<evidence type="ECO:0000256" key="4">
    <source>
        <dbReference type="ARBA" id="ARBA00022692"/>
    </source>
</evidence>
<dbReference type="InterPro" id="IPR003663">
    <property type="entry name" value="Sugar/inositol_transpt"/>
</dbReference>
<dbReference type="PROSITE" id="PS50850">
    <property type="entry name" value="MFS"/>
    <property type="match status" value="1"/>
</dbReference>
<protein>
    <recommendedName>
        <fullName evidence="8">Major facilitator superfamily (MFS) profile domain-containing protein</fullName>
    </recommendedName>
</protein>
<evidence type="ECO:0000259" key="8">
    <source>
        <dbReference type="PROSITE" id="PS50850"/>
    </source>
</evidence>
<evidence type="ECO:0000256" key="7">
    <source>
        <dbReference type="SAM" id="Phobius"/>
    </source>
</evidence>
<evidence type="ECO:0000256" key="1">
    <source>
        <dbReference type="ARBA" id="ARBA00004141"/>
    </source>
</evidence>
<dbReference type="PANTHER" id="PTHR48022">
    <property type="entry name" value="PLASTIDIC GLUCOSE TRANSPORTER 4"/>
    <property type="match status" value="1"/>
</dbReference>
<gene>
    <name evidence="9" type="ORF">T310_4815</name>
</gene>
<dbReference type="Pfam" id="PF00083">
    <property type="entry name" value="Sugar_tr"/>
    <property type="match status" value="1"/>
</dbReference>
<keyword evidence="4 7" id="KW-0812">Transmembrane</keyword>
<dbReference type="GO" id="GO:0005351">
    <property type="term" value="F:carbohydrate:proton symporter activity"/>
    <property type="evidence" value="ECO:0007669"/>
    <property type="project" value="TreeGrafter"/>
</dbReference>
<feature type="transmembrane region" description="Helical" evidence="7">
    <location>
        <begin position="309"/>
        <end position="327"/>
    </location>
</feature>
<sequence length="491" mass="54966">MATSDDSNPSSNQSEKTQASCRILKMKALNSKTSPGSAISLAFKERASDGTFPSLVPLAFSCLAMTRVGATLMFIGAALQASSFGVPQMIVGRIVCGWGNGFNTATTPLWVSELIPARSRGRHVAIQGNLIALGIIIAYYFNIGLSYTTGAVQWRTPIAAQGVFILAQVAWVYLLPESPRWLTKHKRHGEAIDVIAQLHGKEFGHRHPAVLKQKKDIDEVLMLEEADGPWRIQEVFKNGPLKIRRRFLLVIGRSSVLASYAAVERYQCSHIGFSYETALQFGAGLGDTYWLFSFIPVFFLDDMGRRKPLIWRAVVCAFCFLIAGLLQQDVTAIRAKASLAFFFLYEAVFTMGWLAIPWLYPAEFMPLRHRTHSAALATASDWIFNFLIVQITPVSIANIRWKTCMIFFVLNLFFAAVIWLFYPEISGRTLEEMDMMYLGDNDRLIVVDRRGRLLPGFRSRMNRNEHDPEMTTVAVDASSGADEKISAEHKE</sequence>
<dbReference type="Proteomes" id="UP000053958">
    <property type="component" value="Unassembled WGS sequence"/>
</dbReference>
<comment type="subcellular location">
    <subcellularLocation>
        <location evidence="1">Membrane</location>
        <topology evidence="1">Multi-pass membrane protein</topology>
    </subcellularLocation>
</comment>
<feature type="transmembrane region" description="Helical" evidence="7">
    <location>
        <begin position="58"/>
        <end position="79"/>
    </location>
</feature>
<dbReference type="GeneID" id="25317162"/>
<keyword evidence="6 7" id="KW-0472">Membrane</keyword>
<feature type="transmembrane region" description="Helical" evidence="7">
    <location>
        <begin position="405"/>
        <end position="422"/>
    </location>
</feature>
<organism evidence="9 10">
    <name type="scientific">Rasamsonia emersonii (strain ATCC 16479 / CBS 393.64 / IMI 116815)</name>
    <dbReference type="NCBI Taxonomy" id="1408163"/>
    <lineage>
        <taxon>Eukaryota</taxon>
        <taxon>Fungi</taxon>
        <taxon>Dikarya</taxon>
        <taxon>Ascomycota</taxon>
        <taxon>Pezizomycotina</taxon>
        <taxon>Eurotiomycetes</taxon>
        <taxon>Eurotiomycetidae</taxon>
        <taxon>Eurotiales</taxon>
        <taxon>Trichocomaceae</taxon>
        <taxon>Rasamsonia</taxon>
    </lineage>
</organism>
<comment type="similarity">
    <text evidence="2">Belongs to the major facilitator superfamily. Sugar transporter (TC 2.A.1.1) family.</text>
</comment>
<proteinExistence type="inferred from homology"/>
<evidence type="ECO:0000256" key="6">
    <source>
        <dbReference type="ARBA" id="ARBA00023136"/>
    </source>
</evidence>
<feature type="transmembrane region" description="Helical" evidence="7">
    <location>
        <begin position="278"/>
        <end position="300"/>
    </location>
</feature>
<feature type="transmembrane region" description="Helical" evidence="7">
    <location>
        <begin position="382"/>
        <end position="399"/>
    </location>
</feature>
<feature type="transmembrane region" description="Helical" evidence="7">
    <location>
        <begin position="339"/>
        <end position="361"/>
    </location>
</feature>
<evidence type="ECO:0000313" key="10">
    <source>
        <dbReference type="Proteomes" id="UP000053958"/>
    </source>
</evidence>
<keyword evidence="10" id="KW-1185">Reference proteome</keyword>
<name>A0A0F4YSB4_RASE3</name>
<dbReference type="AlphaFoldDB" id="A0A0F4YSB4"/>
<dbReference type="InterPro" id="IPR050360">
    <property type="entry name" value="MFS_Sugar_Transporters"/>
</dbReference>
<dbReference type="GO" id="GO:0016020">
    <property type="term" value="C:membrane"/>
    <property type="evidence" value="ECO:0007669"/>
    <property type="project" value="UniProtKB-SubCell"/>
</dbReference>